<gene>
    <name evidence="7" type="ORF">AXX12_08210</name>
</gene>
<feature type="transmembrane region" description="Helical" evidence="5">
    <location>
        <begin position="34"/>
        <end position="53"/>
    </location>
</feature>
<keyword evidence="2 5" id="KW-0812">Transmembrane</keyword>
<name>A0A154BR17_ANASB</name>
<feature type="transmembrane region" description="Helical" evidence="5">
    <location>
        <begin position="65"/>
        <end position="85"/>
    </location>
</feature>
<feature type="transmembrane region" description="Helical" evidence="5">
    <location>
        <begin position="324"/>
        <end position="342"/>
    </location>
</feature>
<dbReference type="Pfam" id="PF04932">
    <property type="entry name" value="Wzy_C"/>
    <property type="match status" value="1"/>
</dbReference>
<feature type="transmembrane region" description="Helical" evidence="5">
    <location>
        <begin position="173"/>
        <end position="192"/>
    </location>
</feature>
<comment type="caution">
    <text evidence="7">The sequence shown here is derived from an EMBL/GenBank/DDBJ whole genome shotgun (WGS) entry which is preliminary data.</text>
</comment>
<feature type="transmembrane region" description="Helical" evidence="5">
    <location>
        <begin position="7"/>
        <end position="28"/>
    </location>
</feature>
<feature type="domain" description="O-antigen ligase-related" evidence="6">
    <location>
        <begin position="137"/>
        <end position="272"/>
    </location>
</feature>
<feature type="transmembrane region" description="Helical" evidence="5">
    <location>
        <begin position="153"/>
        <end position="168"/>
    </location>
</feature>
<sequence>MVKGDKLLRVLFFCLLAFLVSSLVSTFYSVNVMASVKKVMIFAAGIILFYVSYKAAQQGKYRKYLEVILFLTVAYALVIAGVLLYQHFALNIKRPRSIVGNVNYAANYLELSIPIAIALLSTKDFGNKFVKGLLSLTLLGLLAGLFFTFTRGAWIATAIVILVMVVVNKQYKWLALGSVAAIPTIISSNYGIRRFFSIFQMNHQNNIERLYGWTSSLQIIRDYPWTGIGFGTFKQVYPTYMLPQAKEILAHAHSTPLVLATEGGLFTAIFFFCFFFAAMVYIICGYRTIGSSYYRNLVLGLACAAIALIINGTVDYAFTRSEVWALFISQLGFCLGLVRCFGFKNQHQIINS</sequence>
<keyword evidence="8" id="KW-1185">Reference proteome</keyword>
<evidence type="ECO:0000313" key="7">
    <source>
        <dbReference type="EMBL" id="KYZ76407.1"/>
    </source>
</evidence>
<comment type="subcellular location">
    <subcellularLocation>
        <location evidence="1">Membrane</location>
        <topology evidence="1">Multi-pass membrane protein</topology>
    </subcellularLocation>
</comment>
<keyword evidence="4 5" id="KW-0472">Membrane</keyword>
<evidence type="ECO:0000256" key="3">
    <source>
        <dbReference type="ARBA" id="ARBA00022989"/>
    </source>
</evidence>
<dbReference type="AlphaFoldDB" id="A0A154BR17"/>
<evidence type="ECO:0000259" key="6">
    <source>
        <dbReference type="Pfam" id="PF04932"/>
    </source>
</evidence>
<protein>
    <recommendedName>
        <fullName evidence="6">O-antigen ligase-related domain-containing protein</fullName>
    </recommendedName>
</protein>
<feature type="transmembrane region" description="Helical" evidence="5">
    <location>
        <begin position="296"/>
        <end position="318"/>
    </location>
</feature>
<organism evidence="7 8">
    <name type="scientific">Anaerosporomusa subterranea</name>
    <dbReference type="NCBI Taxonomy" id="1794912"/>
    <lineage>
        <taxon>Bacteria</taxon>
        <taxon>Bacillati</taxon>
        <taxon>Bacillota</taxon>
        <taxon>Negativicutes</taxon>
        <taxon>Acetonemataceae</taxon>
        <taxon>Anaerosporomusa</taxon>
    </lineage>
</organism>
<dbReference type="RefSeq" id="WP_066241824.1">
    <property type="nucleotide sequence ID" value="NZ_LSGP01000017.1"/>
</dbReference>
<keyword evidence="3 5" id="KW-1133">Transmembrane helix</keyword>
<dbReference type="InterPro" id="IPR007016">
    <property type="entry name" value="O-antigen_ligase-rel_domated"/>
</dbReference>
<dbReference type="STRING" id="1794912.AXX12_08210"/>
<evidence type="ECO:0000256" key="4">
    <source>
        <dbReference type="ARBA" id="ARBA00023136"/>
    </source>
</evidence>
<evidence type="ECO:0000256" key="1">
    <source>
        <dbReference type="ARBA" id="ARBA00004141"/>
    </source>
</evidence>
<evidence type="ECO:0000313" key="8">
    <source>
        <dbReference type="Proteomes" id="UP000076268"/>
    </source>
</evidence>
<dbReference type="InterPro" id="IPR051533">
    <property type="entry name" value="WaaL-like"/>
</dbReference>
<reference evidence="7 8" key="1">
    <citation type="submission" date="2016-02" db="EMBL/GenBank/DDBJ databases">
        <title>Anaerosporomusa subterraneum gen. nov., sp. nov., a spore-forming obligate anaerobe isolated from saprolite.</title>
        <authorList>
            <person name="Choi J.K."/>
            <person name="Shah M."/>
            <person name="Yee N."/>
        </authorList>
    </citation>
    <scope>NUCLEOTIDE SEQUENCE [LARGE SCALE GENOMIC DNA]</scope>
    <source>
        <strain evidence="7 8">RU4</strain>
    </source>
</reference>
<accession>A0A154BR17</accession>
<dbReference type="Proteomes" id="UP000076268">
    <property type="component" value="Unassembled WGS sequence"/>
</dbReference>
<proteinExistence type="predicted"/>
<evidence type="ECO:0000256" key="2">
    <source>
        <dbReference type="ARBA" id="ARBA00022692"/>
    </source>
</evidence>
<dbReference type="PANTHER" id="PTHR37422:SF13">
    <property type="entry name" value="LIPOPOLYSACCHARIDE BIOSYNTHESIS PROTEIN PA4999-RELATED"/>
    <property type="match status" value="1"/>
</dbReference>
<dbReference type="GO" id="GO:0016020">
    <property type="term" value="C:membrane"/>
    <property type="evidence" value="ECO:0007669"/>
    <property type="project" value="UniProtKB-SubCell"/>
</dbReference>
<feature type="transmembrane region" description="Helical" evidence="5">
    <location>
        <begin position="264"/>
        <end position="284"/>
    </location>
</feature>
<dbReference type="EMBL" id="LSGP01000017">
    <property type="protein sequence ID" value="KYZ76407.1"/>
    <property type="molecule type" value="Genomic_DNA"/>
</dbReference>
<dbReference type="OrthoDB" id="9806320at2"/>
<evidence type="ECO:0000256" key="5">
    <source>
        <dbReference type="SAM" id="Phobius"/>
    </source>
</evidence>
<dbReference type="PANTHER" id="PTHR37422">
    <property type="entry name" value="TEICHURONIC ACID BIOSYNTHESIS PROTEIN TUAE"/>
    <property type="match status" value="1"/>
</dbReference>